<proteinExistence type="predicted"/>
<name>A0ABW1H786_9ACTN</name>
<accession>A0ABW1H786</accession>
<dbReference type="Proteomes" id="UP001596226">
    <property type="component" value="Unassembled WGS sequence"/>
</dbReference>
<dbReference type="EMBL" id="JBHSQS010000006">
    <property type="protein sequence ID" value="MFC5924257.1"/>
    <property type="molecule type" value="Genomic_DNA"/>
</dbReference>
<evidence type="ECO:0000313" key="2">
    <source>
        <dbReference type="Proteomes" id="UP001596226"/>
    </source>
</evidence>
<evidence type="ECO:0000313" key="1">
    <source>
        <dbReference type="EMBL" id="MFC5924257.1"/>
    </source>
</evidence>
<gene>
    <name evidence="1" type="ORF">ACFQGL_12970</name>
</gene>
<keyword evidence="2" id="KW-1185">Reference proteome</keyword>
<dbReference type="RefSeq" id="WP_377510569.1">
    <property type="nucleotide sequence ID" value="NZ_JBHSQS010000006.1"/>
</dbReference>
<protein>
    <submittedName>
        <fullName evidence="1">Uncharacterized protein</fullName>
    </submittedName>
</protein>
<organism evidence="1 2">
    <name type="scientific">Micromonospora vulcania</name>
    <dbReference type="NCBI Taxonomy" id="1441873"/>
    <lineage>
        <taxon>Bacteria</taxon>
        <taxon>Bacillati</taxon>
        <taxon>Actinomycetota</taxon>
        <taxon>Actinomycetes</taxon>
        <taxon>Micromonosporales</taxon>
        <taxon>Micromonosporaceae</taxon>
        <taxon>Micromonospora</taxon>
    </lineage>
</organism>
<sequence>MAEARDELPTWASESHQNFEEFAKELNAPAQALAGDPFALVPYLQAYLSELPLSQFEQDDWVTLHTDLASFLAEFMIRNHAASWVVREAPNSPRGFRYVLAVDQPVAGAGVVDPFEVVATEIRALPIEVTRMIANAELTAGVTRRYDQ</sequence>
<comment type="caution">
    <text evidence="1">The sequence shown here is derived from an EMBL/GenBank/DDBJ whole genome shotgun (WGS) entry which is preliminary data.</text>
</comment>
<reference evidence="2" key="1">
    <citation type="journal article" date="2019" name="Int. J. Syst. Evol. Microbiol.">
        <title>The Global Catalogue of Microorganisms (GCM) 10K type strain sequencing project: providing services to taxonomists for standard genome sequencing and annotation.</title>
        <authorList>
            <consortium name="The Broad Institute Genomics Platform"/>
            <consortium name="The Broad Institute Genome Sequencing Center for Infectious Disease"/>
            <person name="Wu L."/>
            <person name="Ma J."/>
        </authorList>
    </citation>
    <scope>NUCLEOTIDE SEQUENCE [LARGE SCALE GENOMIC DNA]</scope>
    <source>
        <strain evidence="2">CGMCC 4.7144</strain>
    </source>
</reference>